<dbReference type="GO" id="GO:0006203">
    <property type="term" value="P:dGTP catabolic process"/>
    <property type="evidence" value="ECO:0007669"/>
    <property type="project" value="TreeGrafter"/>
</dbReference>
<feature type="domain" description="HD" evidence="1">
    <location>
        <begin position="59"/>
        <end position="187"/>
    </location>
</feature>
<dbReference type="PANTHER" id="PTHR11373">
    <property type="entry name" value="DEOXYNUCLEOSIDE TRIPHOSPHATE TRIPHOSPHOHYDROLASE"/>
    <property type="match status" value="1"/>
</dbReference>
<dbReference type="GO" id="GO:0008832">
    <property type="term" value="F:dGTPase activity"/>
    <property type="evidence" value="ECO:0007669"/>
    <property type="project" value="TreeGrafter"/>
</dbReference>
<name>A0A175RCR2_9HYPH</name>
<comment type="caution">
    <text evidence="2">The sequence shown here is derived from an EMBL/GenBank/DDBJ whole genome shotgun (WGS) entry which is preliminary data.</text>
</comment>
<evidence type="ECO:0000313" key="3">
    <source>
        <dbReference type="Proteomes" id="UP000078272"/>
    </source>
</evidence>
<dbReference type="CDD" id="cd00077">
    <property type="entry name" value="HDc"/>
    <property type="match status" value="1"/>
</dbReference>
<dbReference type="InterPro" id="IPR045509">
    <property type="entry name" value="HD_assoc_2"/>
</dbReference>
<dbReference type="InterPro" id="IPR003607">
    <property type="entry name" value="HD/PDEase_dom"/>
</dbReference>
<proteinExistence type="predicted"/>
<dbReference type="PANTHER" id="PTHR11373:SF4">
    <property type="entry name" value="DEOXYNUCLEOSIDE TRIPHOSPHATE TRIPHOSPHOHYDROLASE SAMHD1"/>
    <property type="match status" value="1"/>
</dbReference>
<dbReference type="Gene3D" id="1.10.3210.10">
    <property type="entry name" value="Hypothetical protein af1432"/>
    <property type="match status" value="1"/>
</dbReference>
<dbReference type="OrthoDB" id="9803619at2"/>
<organism evidence="2 3">
    <name type="scientific">Aureimonas ureilytica</name>
    <dbReference type="NCBI Taxonomy" id="401562"/>
    <lineage>
        <taxon>Bacteria</taxon>
        <taxon>Pseudomonadati</taxon>
        <taxon>Pseudomonadota</taxon>
        <taxon>Alphaproteobacteria</taxon>
        <taxon>Hyphomicrobiales</taxon>
        <taxon>Aurantimonadaceae</taxon>
        <taxon>Aureimonas</taxon>
    </lineage>
</organism>
<dbReference type="SMART" id="SM00471">
    <property type="entry name" value="HDc"/>
    <property type="match status" value="1"/>
</dbReference>
<gene>
    <name evidence="2" type="ORF">NS226_06775</name>
</gene>
<protein>
    <recommendedName>
        <fullName evidence="1">HD domain-containing protein</fullName>
    </recommendedName>
</protein>
<evidence type="ECO:0000259" key="1">
    <source>
        <dbReference type="PROSITE" id="PS51831"/>
    </source>
</evidence>
<sequence length="453" mass="51335">MAGQQRLRDPIHGLIVFANDVEIDELAWRLLQTREMQRLRRVKQLGVSEYVFPSATHTRFAHSIGVFHNARRLMEVVRRSGNIDRDRERVTLIAALLHDVGHGPFSHTFEGAREELARERGQKKIEKHEKFSAHIIRNPNGQIQPILAEIDGSLADEVARLIESEDPIDIHHAVVSSSFDADRLDYLVRDRYMTGTGAGSIDSDWLIDNLTTFEINAEQDDDETGTPIPTFVFKEKGRQAAEDFLLARYRLYSQVYLHKTTRGFEKLLSALLQQIGAEGADPERLGLDPKSQLWQFFQPNGETLEGYLRLDDMAIWGAIAQLEHCNDAHARKLAGRLMNRQRLAVLDVSAEFGHDLETEMNAVKRVDDFAKGKLGKSIFKDEPPYNLYSRAGGETTKAHKMVRVLTGGGGPKEITDFSDTIISKKLVSKTRLTRYYFLNESDRNDAVKAARGR</sequence>
<dbReference type="InterPro" id="IPR006674">
    <property type="entry name" value="HD_domain"/>
</dbReference>
<dbReference type="AlphaFoldDB" id="A0A175RCR2"/>
<evidence type="ECO:0000313" key="2">
    <source>
        <dbReference type="EMBL" id="KTQ96810.1"/>
    </source>
</evidence>
<dbReference type="EMBL" id="LDPZ01000013">
    <property type="protein sequence ID" value="KTQ96810.1"/>
    <property type="molecule type" value="Genomic_DNA"/>
</dbReference>
<dbReference type="PROSITE" id="PS51831">
    <property type="entry name" value="HD"/>
    <property type="match status" value="1"/>
</dbReference>
<reference evidence="2 3" key="1">
    <citation type="journal article" date="2016" name="Front. Microbiol.">
        <title>Genomic Resource of Rice Seed Associated Bacteria.</title>
        <authorList>
            <person name="Midha S."/>
            <person name="Bansal K."/>
            <person name="Sharma S."/>
            <person name="Kumar N."/>
            <person name="Patil P.P."/>
            <person name="Chaudhry V."/>
            <person name="Patil P.B."/>
        </authorList>
    </citation>
    <scope>NUCLEOTIDE SEQUENCE [LARGE SCALE GENOMIC DNA]</scope>
    <source>
        <strain evidence="2 3">NS226</strain>
    </source>
</reference>
<dbReference type="PATRIC" id="fig|401562.3.peg.646"/>
<dbReference type="InterPro" id="IPR050135">
    <property type="entry name" value="dGTPase-like"/>
</dbReference>
<dbReference type="RefSeq" id="WP_058634328.1">
    <property type="nucleotide sequence ID" value="NZ_LDPZ01000013.1"/>
</dbReference>
<dbReference type="SUPFAM" id="SSF109604">
    <property type="entry name" value="HD-domain/PDEase-like"/>
    <property type="match status" value="1"/>
</dbReference>
<dbReference type="Proteomes" id="UP000078272">
    <property type="component" value="Unassembled WGS sequence"/>
</dbReference>
<dbReference type="Pfam" id="PF01966">
    <property type="entry name" value="HD"/>
    <property type="match status" value="1"/>
</dbReference>
<dbReference type="Pfam" id="PF19276">
    <property type="entry name" value="HD_assoc_2"/>
    <property type="match status" value="1"/>
</dbReference>
<accession>A0A175RCR2</accession>